<dbReference type="Proteomes" id="UP000284644">
    <property type="component" value="Unassembled WGS sequence"/>
</dbReference>
<dbReference type="Proteomes" id="UP000285839">
    <property type="component" value="Unassembled WGS sequence"/>
</dbReference>
<dbReference type="EMBL" id="QSJW01000013">
    <property type="protein sequence ID" value="RHE10080.1"/>
    <property type="molecule type" value="Genomic_DNA"/>
</dbReference>
<sequence length="186" mass="21035">MFRFNKNHIKMDMKKIRKVMSIFLACCLLLSINFETVFASDIETNTNADIMSLDGPSTTFDGRLFLDENGNYSGQLRSGFTTVTCVLSGRTGGIPTLYTIYIRWQGSNAVQALRADNLYIVGDSQYYSKGFLIDGLSATQGYRSIGTCVIPDTEESVYISTNNLRCYFYNEDYWIKFNEIGGWVDV</sequence>
<dbReference type="EMBL" id="QRUH01000016">
    <property type="protein sequence ID" value="RGR46010.1"/>
    <property type="molecule type" value="Genomic_DNA"/>
</dbReference>
<proteinExistence type="predicted"/>
<feature type="signal peptide" evidence="1">
    <location>
        <begin position="1"/>
        <end position="39"/>
    </location>
</feature>
<accession>A0A396FLI3</accession>
<reference evidence="4 5" key="1">
    <citation type="submission" date="2018-08" db="EMBL/GenBank/DDBJ databases">
        <title>A genome reference for cultivated species of the human gut microbiota.</title>
        <authorList>
            <person name="Zou Y."/>
            <person name="Xue W."/>
            <person name="Luo G."/>
        </authorList>
    </citation>
    <scope>NUCLEOTIDE SEQUENCE [LARGE SCALE GENOMIC DNA]</scope>
    <source>
        <strain evidence="2 5">AF25-21</strain>
        <strain evidence="3 4">AM29-25AC</strain>
    </source>
</reference>
<evidence type="ECO:0000313" key="2">
    <source>
        <dbReference type="EMBL" id="RGR46010.1"/>
    </source>
</evidence>
<gene>
    <name evidence="3" type="ORF">DW767_16650</name>
    <name evidence="2" type="ORF">DWY46_16195</name>
</gene>
<keyword evidence="1" id="KW-0732">Signal</keyword>
<evidence type="ECO:0000313" key="3">
    <source>
        <dbReference type="EMBL" id="RHE10080.1"/>
    </source>
</evidence>
<evidence type="ECO:0000313" key="4">
    <source>
        <dbReference type="Proteomes" id="UP000284644"/>
    </source>
</evidence>
<comment type="caution">
    <text evidence="2">The sequence shown here is derived from an EMBL/GenBank/DDBJ whole genome shotgun (WGS) entry which is preliminary data.</text>
</comment>
<protein>
    <submittedName>
        <fullName evidence="2">Uncharacterized protein</fullName>
    </submittedName>
</protein>
<dbReference type="RefSeq" id="WP_117639530.1">
    <property type="nucleotide sequence ID" value="NZ_CAXTZU010000007.1"/>
</dbReference>
<dbReference type="AlphaFoldDB" id="A0A396FLI3"/>
<organism evidence="2 5">
    <name type="scientific">Blautia obeum</name>
    <dbReference type="NCBI Taxonomy" id="40520"/>
    <lineage>
        <taxon>Bacteria</taxon>
        <taxon>Bacillati</taxon>
        <taxon>Bacillota</taxon>
        <taxon>Clostridia</taxon>
        <taxon>Lachnospirales</taxon>
        <taxon>Lachnospiraceae</taxon>
        <taxon>Blautia</taxon>
    </lineage>
</organism>
<evidence type="ECO:0000256" key="1">
    <source>
        <dbReference type="SAM" id="SignalP"/>
    </source>
</evidence>
<evidence type="ECO:0000313" key="5">
    <source>
        <dbReference type="Proteomes" id="UP000285839"/>
    </source>
</evidence>
<name>A0A396FLI3_9FIRM</name>
<feature type="chain" id="PRO_5036334541" evidence="1">
    <location>
        <begin position="40"/>
        <end position="186"/>
    </location>
</feature>